<sequence>MSGKIFTGLVLWLVIFSWIYSKARKIVEANPYEFIKEYNCTDKQSIKKLDRIAKLYALSALFAVVFVIQTIFSILFFITKSVH</sequence>
<evidence type="ECO:0000313" key="2">
    <source>
        <dbReference type="EMBL" id="RHA74798.1"/>
    </source>
</evidence>
<feature type="transmembrane region" description="Helical" evidence="1">
    <location>
        <begin position="55"/>
        <end position="78"/>
    </location>
</feature>
<comment type="caution">
    <text evidence="2">The sequence shown here is derived from an EMBL/GenBank/DDBJ whole genome shotgun (WGS) entry which is preliminary data.</text>
</comment>
<dbReference type="EMBL" id="QSFT01000020">
    <property type="protein sequence ID" value="RHA74798.1"/>
    <property type="molecule type" value="Genomic_DNA"/>
</dbReference>
<organism evidence="2 3">
    <name type="scientific">Phocaeicola coprophilus</name>
    <dbReference type="NCBI Taxonomy" id="387090"/>
    <lineage>
        <taxon>Bacteria</taxon>
        <taxon>Pseudomonadati</taxon>
        <taxon>Bacteroidota</taxon>
        <taxon>Bacteroidia</taxon>
        <taxon>Bacteroidales</taxon>
        <taxon>Bacteroidaceae</taxon>
        <taxon>Phocaeicola</taxon>
    </lineage>
</organism>
<keyword evidence="1" id="KW-1133">Transmembrane helix</keyword>
<accession>A0A413SYH3</accession>
<keyword evidence="1" id="KW-0812">Transmembrane</keyword>
<name>A0A413SYH3_9BACT</name>
<gene>
    <name evidence="2" type="ORF">DW921_09690</name>
</gene>
<evidence type="ECO:0000256" key="1">
    <source>
        <dbReference type="SAM" id="Phobius"/>
    </source>
</evidence>
<evidence type="ECO:0000313" key="3">
    <source>
        <dbReference type="Proteomes" id="UP000283855"/>
    </source>
</evidence>
<dbReference type="AlphaFoldDB" id="A0A413SYH3"/>
<reference evidence="2 3" key="1">
    <citation type="submission" date="2018-08" db="EMBL/GenBank/DDBJ databases">
        <title>A genome reference for cultivated species of the human gut microbiota.</title>
        <authorList>
            <person name="Zou Y."/>
            <person name="Xue W."/>
            <person name="Luo G."/>
        </authorList>
    </citation>
    <scope>NUCLEOTIDE SEQUENCE [LARGE SCALE GENOMIC DNA]</scope>
    <source>
        <strain evidence="2 3">AM42-38</strain>
    </source>
</reference>
<keyword evidence="1" id="KW-0472">Membrane</keyword>
<proteinExistence type="predicted"/>
<dbReference type="Proteomes" id="UP000283855">
    <property type="component" value="Unassembled WGS sequence"/>
</dbReference>
<protein>
    <submittedName>
        <fullName evidence="2">Uncharacterized protein</fullName>
    </submittedName>
</protein>